<dbReference type="KEGG" id="mgik:GO620_006650"/>
<accession>A0A6I4HW10</accession>
<dbReference type="RefSeq" id="WP_157523698.1">
    <property type="nucleotide sequence ID" value="NZ_CP066775.1"/>
</dbReference>
<keyword evidence="2" id="KW-1185">Reference proteome</keyword>
<evidence type="ECO:0000313" key="1">
    <source>
        <dbReference type="EMBL" id="QQL51124.1"/>
    </source>
</evidence>
<evidence type="ECO:0000313" key="2">
    <source>
        <dbReference type="Proteomes" id="UP000429232"/>
    </source>
</evidence>
<dbReference type="AlphaFoldDB" id="A0A6I4HW10"/>
<name>A0A6I4HW10_9SPHI</name>
<sequence>METGYDVVLTGSDGPVEGVAKTIAATGYAEAYEFKSVDDTIHLIIAKDNDQWIRVGGTDPYFTGWADELAEQILIQR</sequence>
<organism evidence="1 2">
    <name type="scientific">Mucilaginibacter ginkgonis</name>
    <dbReference type="NCBI Taxonomy" id="2682091"/>
    <lineage>
        <taxon>Bacteria</taxon>
        <taxon>Pseudomonadati</taxon>
        <taxon>Bacteroidota</taxon>
        <taxon>Sphingobacteriia</taxon>
        <taxon>Sphingobacteriales</taxon>
        <taxon>Sphingobacteriaceae</taxon>
        <taxon>Mucilaginibacter</taxon>
    </lineage>
</organism>
<dbReference type="Proteomes" id="UP000429232">
    <property type="component" value="Chromosome"/>
</dbReference>
<protein>
    <submittedName>
        <fullName evidence="1">Uncharacterized protein</fullName>
    </submittedName>
</protein>
<dbReference type="EMBL" id="CP066775">
    <property type="protein sequence ID" value="QQL51124.1"/>
    <property type="molecule type" value="Genomic_DNA"/>
</dbReference>
<gene>
    <name evidence="1" type="ORF">GO620_006650</name>
</gene>
<reference evidence="1 2" key="1">
    <citation type="submission" date="2020-12" db="EMBL/GenBank/DDBJ databases">
        <title>HMF7856_wgs.fasta genome submission.</title>
        <authorList>
            <person name="Kang H."/>
            <person name="Kim H."/>
            <person name="Joh K."/>
        </authorList>
    </citation>
    <scope>NUCLEOTIDE SEQUENCE [LARGE SCALE GENOMIC DNA]</scope>
    <source>
        <strain evidence="1 2">HMF7856</strain>
    </source>
</reference>
<proteinExistence type="predicted"/>